<keyword evidence="6" id="KW-1185">Reference proteome</keyword>
<name>A0A972K3G1_9BACL</name>
<gene>
    <name evidence="5" type="ORF">GC093_16950</name>
</gene>
<dbReference type="Pfam" id="PF00753">
    <property type="entry name" value="Lactamase_B"/>
    <property type="match status" value="1"/>
</dbReference>
<feature type="domain" description="Metallo-beta-lactamase" evidence="4">
    <location>
        <begin position="13"/>
        <end position="106"/>
    </location>
</feature>
<dbReference type="AlphaFoldDB" id="A0A972K3G1"/>
<dbReference type="PANTHER" id="PTHR30619:SF1">
    <property type="entry name" value="RECOMBINATION PROTEIN 2"/>
    <property type="match status" value="1"/>
</dbReference>
<evidence type="ECO:0000259" key="4">
    <source>
        <dbReference type="Pfam" id="PF00753"/>
    </source>
</evidence>
<comment type="caution">
    <text evidence="5">The sequence shown here is derived from an EMBL/GenBank/DDBJ whole genome shotgun (WGS) entry which is preliminary data.</text>
</comment>
<comment type="catalytic activity">
    <reaction evidence="1">
        <text>3',5'-cyclic CMP + H2O = CMP + H(+)</text>
        <dbReference type="Rhea" id="RHEA:72675"/>
        <dbReference type="ChEBI" id="CHEBI:15377"/>
        <dbReference type="ChEBI" id="CHEBI:15378"/>
        <dbReference type="ChEBI" id="CHEBI:58003"/>
        <dbReference type="ChEBI" id="CHEBI:60377"/>
    </reaction>
    <physiologicalReaction direction="left-to-right" evidence="1">
        <dbReference type="Rhea" id="RHEA:72676"/>
    </physiologicalReaction>
</comment>
<evidence type="ECO:0000313" key="5">
    <source>
        <dbReference type="EMBL" id="NOU94897.1"/>
    </source>
</evidence>
<evidence type="ECO:0000256" key="3">
    <source>
        <dbReference type="ARBA" id="ARBA00048505"/>
    </source>
</evidence>
<dbReference type="PANTHER" id="PTHR30619">
    <property type="entry name" value="DNA INTERNALIZATION/COMPETENCE PROTEIN COMEC/REC2"/>
    <property type="match status" value="1"/>
</dbReference>
<dbReference type="InterPro" id="IPR036866">
    <property type="entry name" value="RibonucZ/Hydroxyglut_hydro"/>
</dbReference>
<evidence type="ECO:0000256" key="2">
    <source>
        <dbReference type="ARBA" id="ARBA00034301"/>
    </source>
</evidence>
<dbReference type="EMBL" id="WHOD01000066">
    <property type="protein sequence ID" value="NOU94897.1"/>
    <property type="molecule type" value="Genomic_DNA"/>
</dbReference>
<dbReference type="InterPro" id="IPR052159">
    <property type="entry name" value="Competence_DNA_uptake"/>
</dbReference>
<dbReference type="Proteomes" id="UP000641588">
    <property type="component" value="Unassembled WGS sequence"/>
</dbReference>
<organism evidence="5 6">
    <name type="scientific">Paenibacillus foliorum</name>
    <dbReference type="NCBI Taxonomy" id="2654974"/>
    <lineage>
        <taxon>Bacteria</taxon>
        <taxon>Bacillati</taxon>
        <taxon>Bacillota</taxon>
        <taxon>Bacilli</taxon>
        <taxon>Bacillales</taxon>
        <taxon>Paenibacillaceae</taxon>
        <taxon>Paenibacillus</taxon>
    </lineage>
</organism>
<accession>A0A972K3G1</accession>
<dbReference type="Gene3D" id="3.60.15.10">
    <property type="entry name" value="Ribonuclease Z/Hydroxyacylglutathione hydrolase-like"/>
    <property type="match status" value="1"/>
</dbReference>
<evidence type="ECO:0000256" key="1">
    <source>
        <dbReference type="ARBA" id="ARBA00034221"/>
    </source>
</evidence>
<comment type="function">
    <text evidence="2">Counteracts the endogenous Pycsar antiviral defense system. Phosphodiesterase that enables metal-dependent hydrolysis of host cyclic nucleotide Pycsar defense signals such as cCMP and cUMP.</text>
</comment>
<reference evidence="5" key="1">
    <citation type="submission" date="2019-10" db="EMBL/GenBank/DDBJ databases">
        <title>Description of Paenibacillus glebae sp. nov.</title>
        <authorList>
            <person name="Carlier A."/>
            <person name="Qi S."/>
        </authorList>
    </citation>
    <scope>NUCLEOTIDE SEQUENCE</scope>
    <source>
        <strain evidence="5">LMG 31456</strain>
    </source>
</reference>
<sequence length="351" mass="39631">MVLKLKVLPATIGDCILISFGDQDYEKNILVDGGIGFKCIKMLKEEIRSIKEKNQYIDLLIITHVDDDHISGILKIFEDQSIDKSIIKKVWFNSGKVMSQLFREKPSGDCEIPLLLNDTTEMSLVDGISLEKALDSLGLLSEQIIKAGDSYEMFGGKFTILSPDIKKITRLYSKWEEAEAKNAEMSGGNDYSIPLDILKKKRFLADSSFHNASSIAFIFEYKNKSILMLADSIPSIVSKYLGLHNAKEKKEKSIIDVTKVAHHGSGKNTNYKILDLIDCSNFIISTDGSQNGHPNKVCLARIISSVNNNENKAHLYFNYEINNIFLEEDHRDYSFTCNDISLANYEYIVEE</sequence>
<dbReference type="SUPFAM" id="SSF56281">
    <property type="entry name" value="Metallo-hydrolase/oxidoreductase"/>
    <property type="match status" value="1"/>
</dbReference>
<proteinExistence type="predicted"/>
<dbReference type="InterPro" id="IPR001279">
    <property type="entry name" value="Metallo-B-lactamas"/>
</dbReference>
<evidence type="ECO:0000313" key="6">
    <source>
        <dbReference type="Proteomes" id="UP000641588"/>
    </source>
</evidence>
<comment type="catalytic activity">
    <reaction evidence="3">
        <text>3',5'-cyclic UMP + H2O = UMP + H(+)</text>
        <dbReference type="Rhea" id="RHEA:70575"/>
        <dbReference type="ChEBI" id="CHEBI:15377"/>
        <dbReference type="ChEBI" id="CHEBI:15378"/>
        <dbReference type="ChEBI" id="CHEBI:57865"/>
        <dbReference type="ChEBI" id="CHEBI:184387"/>
    </reaction>
    <physiologicalReaction direction="left-to-right" evidence="3">
        <dbReference type="Rhea" id="RHEA:70576"/>
    </physiologicalReaction>
</comment>
<protein>
    <submittedName>
        <fullName evidence="5">MBL fold metallo-hydrolase</fullName>
    </submittedName>
</protein>